<dbReference type="GO" id="GO:0003700">
    <property type="term" value="F:DNA-binding transcription factor activity"/>
    <property type="evidence" value="ECO:0007669"/>
    <property type="project" value="InterPro"/>
</dbReference>
<dbReference type="RefSeq" id="WP_197723886.1">
    <property type="nucleotide sequence ID" value="NZ_AP018449.1"/>
</dbReference>
<gene>
    <name evidence="5" type="primary">mprA_1</name>
    <name evidence="5" type="ORF">MAMMFC1_00273</name>
</gene>
<dbReference type="KEGG" id="mana:MAMMFC1_00273"/>
<dbReference type="PROSITE" id="PS50995">
    <property type="entry name" value="HTH_MARR_2"/>
    <property type="match status" value="1"/>
</dbReference>
<evidence type="ECO:0000256" key="1">
    <source>
        <dbReference type="ARBA" id="ARBA00023015"/>
    </source>
</evidence>
<dbReference type="PANTHER" id="PTHR42756:SF1">
    <property type="entry name" value="TRANSCRIPTIONAL REPRESSOR OF EMRAB OPERON"/>
    <property type="match status" value="1"/>
</dbReference>
<accession>A0A348AEZ2</accession>
<reference evidence="5 6" key="1">
    <citation type="journal article" date="2018" name="Int. J. Syst. Evol. Microbiol.">
        <title>Methylomusa anaerophila gen. nov., sp. nov., an anaerobic methanol-utilizing bacterium isolated from a microbial fuel cell.</title>
        <authorList>
            <person name="Amano N."/>
            <person name="Yamamuro A."/>
            <person name="Miyahara M."/>
            <person name="Kouzuma A."/>
            <person name="Abe T."/>
            <person name="Watanabe K."/>
        </authorList>
    </citation>
    <scope>NUCLEOTIDE SEQUENCE [LARGE SCALE GENOMIC DNA]</scope>
    <source>
        <strain evidence="5 6">MMFC1</strain>
    </source>
</reference>
<dbReference type="InterPro" id="IPR000835">
    <property type="entry name" value="HTH_MarR-typ"/>
</dbReference>
<feature type="domain" description="HTH marR-type" evidence="4">
    <location>
        <begin position="1"/>
        <end position="134"/>
    </location>
</feature>
<keyword evidence="1" id="KW-0805">Transcription regulation</keyword>
<dbReference type="PRINTS" id="PR00598">
    <property type="entry name" value="HTHMARR"/>
</dbReference>
<keyword evidence="3" id="KW-0804">Transcription</keyword>
<dbReference type="GO" id="GO:0003677">
    <property type="term" value="F:DNA binding"/>
    <property type="evidence" value="ECO:0007669"/>
    <property type="project" value="UniProtKB-KW"/>
</dbReference>
<dbReference type="AlphaFoldDB" id="A0A348AEZ2"/>
<dbReference type="EMBL" id="AP018449">
    <property type="protein sequence ID" value="BBB89640.1"/>
    <property type="molecule type" value="Genomic_DNA"/>
</dbReference>
<dbReference type="PANTHER" id="PTHR42756">
    <property type="entry name" value="TRANSCRIPTIONAL REGULATOR, MARR"/>
    <property type="match status" value="1"/>
</dbReference>
<dbReference type="SMART" id="SM00347">
    <property type="entry name" value="HTH_MARR"/>
    <property type="match status" value="1"/>
</dbReference>
<sequence length="137" mass="15920">MQVLHEFNLLQNIFEDVFSMHFARYGLSWPKYKVLINLYMSGDYGLIQSELSAKLLVSRANITSLIERLEKEDLVIRRNDSADKRVFRVYLSNRAVALMHAFLPIHNDFVHKAMSSLSTSEKKELIFLLKKLNTGLD</sequence>
<organism evidence="5 6">
    <name type="scientific">Methylomusa anaerophila</name>
    <dbReference type="NCBI Taxonomy" id="1930071"/>
    <lineage>
        <taxon>Bacteria</taxon>
        <taxon>Bacillati</taxon>
        <taxon>Bacillota</taxon>
        <taxon>Negativicutes</taxon>
        <taxon>Selenomonadales</taxon>
        <taxon>Sporomusaceae</taxon>
        <taxon>Methylomusa</taxon>
    </lineage>
</organism>
<dbReference type="PROSITE" id="PS01117">
    <property type="entry name" value="HTH_MARR_1"/>
    <property type="match status" value="1"/>
</dbReference>
<proteinExistence type="predicted"/>
<keyword evidence="2" id="KW-0238">DNA-binding</keyword>
<evidence type="ECO:0000256" key="2">
    <source>
        <dbReference type="ARBA" id="ARBA00023125"/>
    </source>
</evidence>
<evidence type="ECO:0000313" key="6">
    <source>
        <dbReference type="Proteomes" id="UP000276437"/>
    </source>
</evidence>
<dbReference type="InterPro" id="IPR036388">
    <property type="entry name" value="WH-like_DNA-bd_sf"/>
</dbReference>
<dbReference type="Gene3D" id="1.10.10.10">
    <property type="entry name" value="Winged helix-like DNA-binding domain superfamily/Winged helix DNA-binding domain"/>
    <property type="match status" value="1"/>
</dbReference>
<dbReference type="Pfam" id="PF01047">
    <property type="entry name" value="MarR"/>
    <property type="match status" value="1"/>
</dbReference>
<dbReference type="InterPro" id="IPR023187">
    <property type="entry name" value="Tscrpt_reg_MarR-type_CS"/>
</dbReference>
<keyword evidence="6" id="KW-1185">Reference proteome</keyword>
<evidence type="ECO:0000259" key="4">
    <source>
        <dbReference type="PROSITE" id="PS50995"/>
    </source>
</evidence>
<dbReference type="InterPro" id="IPR036390">
    <property type="entry name" value="WH_DNA-bd_sf"/>
</dbReference>
<dbReference type="Proteomes" id="UP000276437">
    <property type="component" value="Chromosome"/>
</dbReference>
<dbReference type="SUPFAM" id="SSF46785">
    <property type="entry name" value="Winged helix' DNA-binding domain"/>
    <property type="match status" value="1"/>
</dbReference>
<protein>
    <submittedName>
        <fullName evidence="5">Transcriptional repressor MprA</fullName>
    </submittedName>
</protein>
<evidence type="ECO:0000313" key="5">
    <source>
        <dbReference type="EMBL" id="BBB89640.1"/>
    </source>
</evidence>
<evidence type="ECO:0000256" key="3">
    <source>
        <dbReference type="ARBA" id="ARBA00023163"/>
    </source>
</evidence>
<name>A0A348AEZ2_9FIRM</name>